<protein>
    <submittedName>
        <fullName evidence="1">Uncharacterized protein</fullName>
    </submittedName>
</protein>
<proteinExistence type="predicted"/>
<comment type="caution">
    <text evidence="1">The sequence shown here is derived from an EMBL/GenBank/DDBJ whole genome shotgun (WGS) entry which is preliminary data.</text>
</comment>
<dbReference type="EMBL" id="MKVH01000021">
    <property type="protein sequence ID" value="OJX57730.1"/>
    <property type="molecule type" value="Genomic_DNA"/>
</dbReference>
<accession>A0A1M3KZC3</accession>
<dbReference type="SUPFAM" id="SSF69318">
    <property type="entry name" value="Integrin alpha N-terminal domain"/>
    <property type="match status" value="1"/>
</dbReference>
<organism evidence="1 2">
    <name type="scientific">Candidatus Kapaibacterium thiocyanatum</name>
    <dbReference type="NCBI Taxonomy" id="1895771"/>
    <lineage>
        <taxon>Bacteria</taxon>
        <taxon>Pseudomonadati</taxon>
        <taxon>Candidatus Kapaibacteriota</taxon>
        <taxon>Candidatus Kapaibacteriia</taxon>
        <taxon>Candidatus Kapaibacteriales</taxon>
        <taxon>Candidatus Kapaibacteriaceae</taxon>
        <taxon>Candidatus Kapaibacterium</taxon>
    </lineage>
</organism>
<evidence type="ECO:0000313" key="2">
    <source>
        <dbReference type="Proteomes" id="UP000184233"/>
    </source>
</evidence>
<sequence>MITSLPLPGQGGFDTSRAEKLKRVWSMTVKGMSPYDVSYLQDLGGQRGFHVLAARFRLGRENVLWSTQPRVDTTSLFNWPGTEDATRIYEVDYDDVPPHEYVTSDGMVWQCPSADRPLPLTPIDTLKRDSCINTPSFSADLDGDGHLDLITIDTDASGNSMARIVVGGFLGKGCMRVVTIDKPGYRRQRHLKAFFRSATGTWRIVQHEKNPYDLTSWLIIYDMEFYRHSGYMFARAVKRDSLHGSWTSLNEFGPFYTSVCVSDTVARKDWFIVQRRPDYTNPTYVFIERFDITDGRFLSVEQVGTYGLVLSETHFSSGLGMGRPVIMLNEYFCYADNINQPFARWSVAAPQDPTYGGSTTTLTAINDQTGDDRPDILATTSAWSKEYGGYANTVIALYTLDPAVSVEESPLPPGAASSVRIVGDGLELSLTAPAMVSAHIVGMDGREVALFTPTQYPDGTGRVNLAPYLRMHPRGVYVVRVRIGDTLHTVKLIL</sequence>
<reference evidence="1 2" key="1">
    <citation type="submission" date="2016-09" db="EMBL/GenBank/DDBJ databases">
        <title>Genome-resolved meta-omics ties microbial dynamics to process performance in biotechnology for thiocyanate degradation.</title>
        <authorList>
            <person name="Kantor R.S."/>
            <person name="Huddy R.J."/>
            <person name="Iyer R."/>
            <person name="Thomas B.C."/>
            <person name="Brown C.T."/>
            <person name="Anantharaman K."/>
            <person name="Tringe S."/>
            <person name="Hettich R.L."/>
            <person name="Harrison S.T."/>
            <person name="Banfield J.F."/>
        </authorList>
    </citation>
    <scope>NUCLEOTIDE SEQUENCE [LARGE SCALE GENOMIC DNA]</scope>
    <source>
        <strain evidence="1">59-99</strain>
    </source>
</reference>
<dbReference type="Proteomes" id="UP000184233">
    <property type="component" value="Unassembled WGS sequence"/>
</dbReference>
<evidence type="ECO:0000313" key="1">
    <source>
        <dbReference type="EMBL" id="OJX57730.1"/>
    </source>
</evidence>
<gene>
    <name evidence="1" type="ORF">BGO89_07095</name>
</gene>
<name>A0A1M3KZC3_9BACT</name>
<dbReference type="InterPro" id="IPR028994">
    <property type="entry name" value="Integrin_alpha_N"/>
</dbReference>
<dbReference type="AlphaFoldDB" id="A0A1M3KZC3"/>